<accession>A0ABP2IDI7</accession>
<dbReference type="EMBL" id="ADNS01000030">
    <property type="protein sequence ID" value="EFG80555.1"/>
    <property type="molecule type" value="Genomic_DNA"/>
</dbReference>
<sequence length="110" mass="12309">STFFTSRKGNLKALLKIHRSYKHITKAQVYYGRDDTGTTGWGEIEEFSSLDVVSDGAAGWSFHPPAWETVPVRCCCKQEFQITNYLLVCSATLVPDPPFSTKTRVCNSTI</sequence>
<keyword evidence="2" id="KW-1185">Reference proteome</keyword>
<protein>
    <submittedName>
        <fullName evidence="1">Uncharacterized protein</fullName>
    </submittedName>
</protein>
<name>A0ABP2IDI7_CORAM</name>
<reference evidence="1 2" key="1">
    <citation type="submission" date="2010-04" db="EMBL/GenBank/DDBJ databases">
        <authorList>
            <person name="Weinstock G."/>
            <person name="Sodergren E."/>
            <person name="Clifton S."/>
            <person name="Fulton L."/>
            <person name="Fulton B."/>
            <person name="Courtney L."/>
            <person name="Fronick C."/>
            <person name="Harrison M."/>
            <person name="Strong C."/>
            <person name="Farmer C."/>
            <person name="Delahaunty K."/>
            <person name="Markovic C."/>
            <person name="Hall O."/>
            <person name="Minx P."/>
            <person name="Tomlinson C."/>
            <person name="Mitreva M."/>
            <person name="Hou S."/>
            <person name="Wollam A."/>
            <person name="Pepin K.H."/>
            <person name="Johnson M."/>
            <person name="Bhonagiri V."/>
            <person name="Zhang X."/>
            <person name="Suruliraj S."/>
            <person name="Warren W."/>
            <person name="Chinwalla A."/>
            <person name="Mardis E.R."/>
            <person name="Wilson R.K."/>
        </authorList>
    </citation>
    <scope>NUCLEOTIDE SEQUENCE [LARGE SCALE GENOMIC DNA]</scope>
    <source>
        <strain evidence="1 2">DSM 20306</strain>
    </source>
</reference>
<organism evidence="1 2">
    <name type="scientific">Corynebacterium ammoniagenes DSM 20306</name>
    <dbReference type="NCBI Taxonomy" id="649754"/>
    <lineage>
        <taxon>Bacteria</taxon>
        <taxon>Bacillati</taxon>
        <taxon>Actinomycetota</taxon>
        <taxon>Actinomycetes</taxon>
        <taxon>Mycobacteriales</taxon>
        <taxon>Corynebacteriaceae</taxon>
        <taxon>Corynebacterium</taxon>
    </lineage>
</organism>
<gene>
    <name evidence="1" type="ORF">HMPREF0281_02231</name>
</gene>
<evidence type="ECO:0000313" key="1">
    <source>
        <dbReference type="EMBL" id="EFG80555.1"/>
    </source>
</evidence>
<feature type="non-terminal residue" evidence="1">
    <location>
        <position position="1"/>
    </location>
</feature>
<dbReference type="Proteomes" id="UP000006015">
    <property type="component" value="Unassembled WGS sequence"/>
</dbReference>
<proteinExistence type="predicted"/>
<evidence type="ECO:0000313" key="2">
    <source>
        <dbReference type="Proteomes" id="UP000006015"/>
    </source>
</evidence>
<comment type="caution">
    <text evidence="1">The sequence shown here is derived from an EMBL/GenBank/DDBJ whole genome shotgun (WGS) entry which is preliminary data.</text>
</comment>